<evidence type="ECO:0000313" key="5">
    <source>
        <dbReference type="Proteomes" id="UP000004259"/>
    </source>
</evidence>
<dbReference type="Pfam" id="PF07550">
    <property type="entry name" value="Shr-like_HID"/>
    <property type="match status" value="2"/>
</dbReference>
<feature type="compositionally biased region" description="Basic and acidic residues" evidence="1">
    <location>
        <begin position="893"/>
        <end position="910"/>
    </location>
</feature>
<feature type="domain" description="Dockerin" evidence="3">
    <location>
        <begin position="901"/>
        <end position="967"/>
    </location>
</feature>
<dbReference type="EMBL" id="ADKM02000062">
    <property type="protein sequence ID" value="EGC03547.1"/>
    <property type="molecule type" value="Genomic_DNA"/>
</dbReference>
<dbReference type="InterPro" id="IPR036439">
    <property type="entry name" value="Dockerin_dom_sf"/>
</dbReference>
<keyword evidence="5" id="KW-1185">Reference proteome</keyword>
<dbReference type="PROSITE" id="PS51766">
    <property type="entry name" value="DOCKERIN"/>
    <property type="match status" value="1"/>
</dbReference>
<dbReference type="Pfam" id="PF00404">
    <property type="entry name" value="Dockerin_1"/>
    <property type="match status" value="1"/>
</dbReference>
<feature type="signal peptide" evidence="2">
    <location>
        <begin position="1"/>
        <end position="29"/>
    </location>
</feature>
<dbReference type="STRING" id="246199.CUS_8106"/>
<dbReference type="InterPro" id="IPR011432">
    <property type="entry name" value="Shr-like_HID"/>
</dbReference>
<dbReference type="RefSeq" id="WP_002848259.1">
    <property type="nucleotide sequence ID" value="NZ_ADKM02000062.1"/>
</dbReference>
<evidence type="ECO:0000259" key="3">
    <source>
        <dbReference type="PROSITE" id="PS51766"/>
    </source>
</evidence>
<dbReference type="OrthoDB" id="2077842at2"/>
<dbReference type="InterPro" id="IPR016134">
    <property type="entry name" value="Dockerin_dom"/>
</dbReference>
<evidence type="ECO:0000313" key="4">
    <source>
        <dbReference type="EMBL" id="EGC03547.1"/>
    </source>
</evidence>
<organism evidence="4 5">
    <name type="scientific">Ruminococcus albus 8</name>
    <dbReference type="NCBI Taxonomy" id="246199"/>
    <lineage>
        <taxon>Bacteria</taxon>
        <taxon>Bacillati</taxon>
        <taxon>Bacillota</taxon>
        <taxon>Clostridia</taxon>
        <taxon>Eubacteriales</taxon>
        <taxon>Oscillospiraceae</taxon>
        <taxon>Ruminococcus</taxon>
    </lineage>
</organism>
<comment type="caution">
    <text evidence="4">The sequence shown here is derived from an EMBL/GenBank/DDBJ whole genome shotgun (WGS) entry which is preliminary data.</text>
</comment>
<name>E9SAZ3_RUMAL</name>
<dbReference type="eggNOG" id="COG1196">
    <property type="taxonomic scope" value="Bacteria"/>
</dbReference>
<keyword evidence="2" id="KW-0732">Signal</keyword>
<feature type="compositionally biased region" description="Basic and acidic residues" evidence="1">
    <location>
        <begin position="849"/>
        <end position="869"/>
    </location>
</feature>
<feature type="chain" id="PRO_5003243576" evidence="2">
    <location>
        <begin position="30"/>
        <end position="967"/>
    </location>
</feature>
<dbReference type="InterPro" id="IPR018247">
    <property type="entry name" value="EF_Hand_1_Ca_BS"/>
</dbReference>
<dbReference type="SUPFAM" id="SSF63446">
    <property type="entry name" value="Type I dockerin domain"/>
    <property type="match status" value="1"/>
</dbReference>
<proteinExistence type="predicted"/>
<feature type="region of interest" description="Disordered" evidence="1">
    <location>
        <begin position="835"/>
        <end position="915"/>
    </location>
</feature>
<sequence length="967" mass="103009">MKKAKSILGLTVCAALAASALPMNIIADAATGDEVLYGTMKIPYAEFYAAELEGASNVNVLDAVSSATDRKSLMTGAGQMFEGAWSEAVTDAGVNGAGNEIKAKIYGVVYPVAITKADLDALGENNYGFAELTAQPVSYKQATVSGGNVTFSKVIDSAPETVEGSAKLSTSTPWGDYLLNVTDKPSGIIYGIIIDTADGGKYALRHEQNIWRGGEFSWSSGIKTVEAHGNYLEYENFVTLMGKTVTDVQFITADGYVTVDVGNVYIPVKFDGGVSVANTAVSAGKADIVKDGVPADYKADYSVEGLEAQFYGDSFTFENASAGSYTLTVKDANGKYADLSASFQLTTADMPAVYDDEKGALTTAEGFTEEDLNNFIKNISSVSVEGKAYSASGRGATKIVGTDGVIIDSAAPFADNKDSYEIEVTATGFENKLSFTYSKFVYGTMNIPYAEFYAAELKEAPNDSCLDAVSSATVTKTTKNGKGELFEGTYNNAGEEGSDTVGKIYGVTYPVAVTRSAAAEIGEQYSFAASEDKPAAYKIVTVKDGAVTFAEVTDSEPESIEISPKVETDTKRGDYMLTVKEASDLGVIYGVIIKTADGNSYALRHEQNIWRNELSWSVGYLTDDGKGNPLEYQSFLPTDGATVTEIVYITENGVVSAKTDTYLPKKFYKYKETPVSVEDAEATAGKTAITVTEKPEDYDAVYSVEGLDCGFSDSAVFFTDAQPGEYTLVMSDKNGVYESAKATFALTTADMPAAYDKESVSLTTAEGFTDEQLAAYIRNITAVSVNGTEYSASGKRATVIIKADGTLDTEASPFAEGDSFEVAVKSAGYTTELTFTYSTKPEDEDKPADEDKPTDTEPTKDEDEPKPADTEPTEDEDEPKPADTQPTDDETEPKDGDTTADESRKGDVNGDGKVNVTDVSRIAAYVKSVKKLDDDEMKCADINGDGKVNVSDISLLAAYVKGIKPLG</sequence>
<protein>
    <submittedName>
        <fullName evidence="4">Dockerin type I repeat protein</fullName>
    </submittedName>
</protein>
<dbReference type="InterPro" id="IPR002105">
    <property type="entry name" value="Dockerin_1_rpt"/>
</dbReference>
<dbReference type="PROSITE" id="PS00018">
    <property type="entry name" value="EF_HAND_1"/>
    <property type="match status" value="2"/>
</dbReference>
<dbReference type="Gene3D" id="1.10.1330.10">
    <property type="entry name" value="Dockerin domain"/>
    <property type="match status" value="1"/>
</dbReference>
<dbReference type="GO" id="GO:0000272">
    <property type="term" value="P:polysaccharide catabolic process"/>
    <property type="evidence" value="ECO:0007669"/>
    <property type="project" value="InterPro"/>
</dbReference>
<gene>
    <name evidence="4" type="ORF">CUS_8106</name>
</gene>
<dbReference type="GO" id="GO:0004553">
    <property type="term" value="F:hydrolase activity, hydrolyzing O-glycosyl compounds"/>
    <property type="evidence" value="ECO:0007669"/>
    <property type="project" value="InterPro"/>
</dbReference>
<evidence type="ECO:0000256" key="2">
    <source>
        <dbReference type="SAM" id="SignalP"/>
    </source>
</evidence>
<dbReference type="Proteomes" id="UP000004259">
    <property type="component" value="Unassembled WGS sequence"/>
</dbReference>
<reference evidence="4 5" key="1">
    <citation type="submission" date="2011-02" db="EMBL/GenBank/DDBJ databases">
        <authorList>
            <person name="Nelson K.E."/>
            <person name="Sutton G."/>
            <person name="Torralba M."/>
            <person name="Durkin S."/>
            <person name="Harkins D."/>
            <person name="Montgomery R."/>
            <person name="Ziemer C."/>
            <person name="Klaassens E."/>
            <person name="Ocuiv P."/>
            <person name="Morrison M."/>
        </authorList>
    </citation>
    <scope>NUCLEOTIDE SEQUENCE [LARGE SCALE GENOMIC DNA]</scope>
    <source>
        <strain evidence="4 5">8</strain>
    </source>
</reference>
<dbReference type="AlphaFoldDB" id="E9SAZ3"/>
<dbReference type="CDD" id="cd14256">
    <property type="entry name" value="Dockerin_I"/>
    <property type="match status" value="1"/>
</dbReference>
<accession>E9SAZ3</accession>
<evidence type="ECO:0000256" key="1">
    <source>
        <dbReference type="SAM" id="MobiDB-lite"/>
    </source>
</evidence>